<reference evidence="2 3" key="1">
    <citation type="submission" date="2022-06" db="EMBL/GenBank/DDBJ databases">
        <title>Mesorhizobium sp. strain RP14 Genome sequencing and assembly.</title>
        <authorList>
            <person name="Kim I."/>
        </authorList>
    </citation>
    <scope>NUCLEOTIDE SEQUENCE [LARGE SCALE GENOMIC DNA]</scope>
    <source>
        <strain evidence="3">RP14(2022)</strain>
    </source>
</reference>
<accession>A0ABT1CBJ6</accession>
<dbReference type="Pfam" id="PF03088">
    <property type="entry name" value="Str_synth"/>
    <property type="match status" value="1"/>
</dbReference>
<dbReference type="EMBL" id="JAMXQS010000011">
    <property type="protein sequence ID" value="MCO6052202.1"/>
    <property type="molecule type" value="Genomic_DNA"/>
</dbReference>
<dbReference type="SUPFAM" id="SSF63829">
    <property type="entry name" value="Calcium-dependent phosphotriesterase"/>
    <property type="match status" value="1"/>
</dbReference>
<sequence length="362" mass="38725">MSIWNALASLFSRSDDDSLSIPPLDGPLKPNNRLDEAERIVDLPSADNLVAVENGFLCSGGDTLYRIDPNGGCVIPIRRFEHPITALAASPAGIIAVGIEREGVLVDAGGAWTPHDLGNANGCITSLGFRGETELLVTIGSHRHPWSDWKRDLMSHGKTGAVLSLDLAASTAPRVLSNGLAFPYGLALSPNGEILVAESWKHRLVAIAAASGARLEARLEELPAYPARLAPAASGGYWLACFAPRRQLTEMILREDDYRAEMMATIPPSSWIGPDFADHLNDDQPLQSGSVRQMGILKPWAPSRSYGLVLRLNAALHAVASYHSRADGAIHGVTSIAERGSFVYAAARGTGAVLRFPVENRS</sequence>
<protein>
    <submittedName>
        <fullName evidence="2">Strictosidine synthase</fullName>
    </submittedName>
</protein>
<dbReference type="Proteomes" id="UP001205906">
    <property type="component" value="Unassembled WGS sequence"/>
</dbReference>
<proteinExistence type="predicted"/>
<evidence type="ECO:0000313" key="2">
    <source>
        <dbReference type="EMBL" id="MCO6052202.1"/>
    </source>
</evidence>
<comment type="caution">
    <text evidence="2">The sequence shown here is derived from an EMBL/GenBank/DDBJ whole genome shotgun (WGS) entry which is preliminary data.</text>
</comment>
<dbReference type="RefSeq" id="WP_252822501.1">
    <property type="nucleotide sequence ID" value="NZ_JAMXQS010000011.1"/>
</dbReference>
<evidence type="ECO:0000313" key="3">
    <source>
        <dbReference type="Proteomes" id="UP001205906"/>
    </source>
</evidence>
<keyword evidence="3" id="KW-1185">Reference proteome</keyword>
<name>A0ABT1CBJ6_9HYPH</name>
<organism evidence="2 3">
    <name type="scientific">Mesorhizobium liriopis</name>
    <dbReference type="NCBI Taxonomy" id="2953882"/>
    <lineage>
        <taxon>Bacteria</taxon>
        <taxon>Pseudomonadati</taxon>
        <taxon>Pseudomonadota</taxon>
        <taxon>Alphaproteobacteria</taxon>
        <taxon>Hyphomicrobiales</taxon>
        <taxon>Phyllobacteriaceae</taxon>
        <taxon>Mesorhizobium</taxon>
    </lineage>
</organism>
<evidence type="ECO:0000259" key="1">
    <source>
        <dbReference type="Pfam" id="PF03088"/>
    </source>
</evidence>
<dbReference type="InterPro" id="IPR018119">
    <property type="entry name" value="Strictosidine_synth_cons-reg"/>
</dbReference>
<feature type="domain" description="Strictosidine synthase conserved region" evidence="1">
    <location>
        <begin position="134"/>
        <end position="199"/>
    </location>
</feature>
<dbReference type="Gene3D" id="2.120.10.30">
    <property type="entry name" value="TolB, C-terminal domain"/>
    <property type="match status" value="1"/>
</dbReference>
<gene>
    <name evidence="2" type="ORF">NGM99_20655</name>
</gene>
<dbReference type="InterPro" id="IPR011042">
    <property type="entry name" value="6-blade_b-propeller_TolB-like"/>
</dbReference>